<evidence type="ECO:0000313" key="3">
    <source>
        <dbReference type="EMBL" id="CEO52616.1"/>
    </source>
</evidence>
<organism evidence="3">
    <name type="scientific">Bionectria ochroleuca</name>
    <name type="common">Gliocladium roseum</name>
    <dbReference type="NCBI Taxonomy" id="29856"/>
    <lineage>
        <taxon>Eukaryota</taxon>
        <taxon>Fungi</taxon>
        <taxon>Dikarya</taxon>
        <taxon>Ascomycota</taxon>
        <taxon>Pezizomycotina</taxon>
        <taxon>Sordariomycetes</taxon>
        <taxon>Hypocreomycetidae</taxon>
        <taxon>Hypocreales</taxon>
        <taxon>Bionectriaceae</taxon>
        <taxon>Clonostachys</taxon>
    </lineage>
</organism>
<evidence type="ECO:0000256" key="1">
    <source>
        <dbReference type="ARBA" id="ARBA00023002"/>
    </source>
</evidence>
<gene>
    <name evidence="3" type="ORF">BN869_000008674_1</name>
</gene>
<dbReference type="Pfam" id="PF00248">
    <property type="entry name" value="Aldo_ket_red"/>
    <property type="match status" value="1"/>
</dbReference>
<sequence>MLGLRVIYGAGSAGSWRSETDGPKVAEVLQEFGVDKIDSARIYLQSEELIGERGVAAKFKIDTKHPGGFDEATNATRENVLAVADISFGLLKTDKAYVYYIHAPDRKTPLEQTLAGINELYKQGRFEHFGLSNFLASEVEDVIRVAKANGFVVPTVYQGNYSAIARRQEEELFPTLRKHGISFNAYSPLGGGFLTKTAKDIEEGAGRFKPDTPLGKLYSTLYSKPLFLAALKKWEDISAKSGLPKAELAYRWVSYHSSLKSELGDGIIIGARTLDQLRKTLTGLKSGPLPDEVVKDINGIWDTIKGEAGLDNFNLNDV</sequence>
<keyword evidence="1" id="KW-0560">Oxidoreductase</keyword>
<feature type="domain" description="NADP-dependent oxidoreductase" evidence="2">
    <location>
        <begin position="7"/>
        <end position="301"/>
    </location>
</feature>
<dbReference type="EMBL" id="CDPU01000029">
    <property type="protein sequence ID" value="CEO52616.1"/>
    <property type="molecule type" value="Genomic_DNA"/>
</dbReference>
<evidence type="ECO:0000259" key="2">
    <source>
        <dbReference type="Pfam" id="PF00248"/>
    </source>
</evidence>
<accession>A0A0B7KD18</accession>
<dbReference type="InterPro" id="IPR023210">
    <property type="entry name" value="NADP_OxRdtase_dom"/>
</dbReference>
<dbReference type="PANTHER" id="PTHR43364:SF4">
    <property type="entry name" value="NAD(P)-LINKED OXIDOREDUCTASE SUPERFAMILY PROTEIN"/>
    <property type="match status" value="1"/>
</dbReference>
<dbReference type="InterPro" id="IPR036812">
    <property type="entry name" value="NAD(P)_OxRdtase_dom_sf"/>
</dbReference>
<dbReference type="CDD" id="cd19075">
    <property type="entry name" value="AKR_AKR7A1-5"/>
    <property type="match status" value="1"/>
</dbReference>
<dbReference type="PANTHER" id="PTHR43364">
    <property type="entry name" value="NADH-SPECIFIC METHYLGLYOXAL REDUCTASE-RELATED"/>
    <property type="match status" value="1"/>
</dbReference>
<name>A0A0B7KD18_BIOOC</name>
<proteinExistence type="predicted"/>
<reference evidence="3" key="1">
    <citation type="submission" date="2015-01" db="EMBL/GenBank/DDBJ databases">
        <authorList>
            <person name="Durling Mikael"/>
        </authorList>
    </citation>
    <scope>NUCLEOTIDE SEQUENCE</scope>
</reference>
<dbReference type="Gene3D" id="3.20.20.100">
    <property type="entry name" value="NADP-dependent oxidoreductase domain"/>
    <property type="match status" value="1"/>
</dbReference>
<dbReference type="SUPFAM" id="SSF51430">
    <property type="entry name" value="NAD(P)-linked oxidoreductase"/>
    <property type="match status" value="1"/>
</dbReference>
<dbReference type="InterPro" id="IPR050523">
    <property type="entry name" value="AKR_Detox_Biosynth"/>
</dbReference>
<protein>
    <recommendedName>
        <fullName evidence="2">NADP-dependent oxidoreductase domain-containing protein</fullName>
    </recommendedName>
</protein>
<dbReference type="AlphaFoldDB" id="A0A0B7KD18"/>
<dbReference type="GO" id="GO:0016491">
    <property type="term" value="F:oxidoreductase activity"/>
    <property type="evidence" value="ECO:0007669"/>
    <property type="project" value="UniProtKB-KW"/>
</dbReference>